<keyword evidence="3" id="KW-1185">Reference proteome</keyword>
<dbReference type="Gene3D" id="3.90.79.10">
    <property type="entry name" value="Nucleoside Triphosphate Pyrophosphohydrolase"/>
    <property type="match status" value="1"/>
</dbReference>
<dbReference type="InterPro" id="IPR000086">
    <property type="entry name" value="NUDIX_hydrolase_dom"/>
</dbReference>
<protein>
    <recommendedName>
        <fullName evidence="1">Nudix hydrolase domain-containing protein</fullName>
    </recommendedName>
</protein>
<dbReference type="Pfam" id="PF00293">
    <property type="entry name" value="NUDIX"/>
    <property type="match status" value="1"/>
</dbReference>
<reference evidence="2" key="1">
    <citation type="submission" date="2022-10" db="EMBL/GenBank/DDBJ databases">
        <title>Culturing micro-colonial fungi from biological soil crusts in the Mojave desert and describing Neophaeococcomyces mojavensis, and introducing the new genera and species Taxawa tesnikishii.</title>
        <authorList>
            <person name="Kurbessoian T."/>
            <person name="Stajich J.E."/>
        </authorList>
    </citation>
    <scope>NUCLEOTIDE SEQUENCE</scope>
    <source>
        <strain evidence="2">TK_1</strain>
    </source>
</reference>
<evidence type="ECO:0000313" key="3">
    <source>
        <dbReference type="Proteomes" id="UP001172684"/>
    </source>
</evidence>
<gene>
    <name evidence="2" type="ORF">H2201_006469</name>
</gene>
<sequence length="129" mass="14768">MSKVLGTRKDIAYTERLAVRIIMKNDKDEIVIIFVKNGNYYKLPGGGIEPDEDHRFAGERKAMEETGCKVIMDEGCMATTEEWRNDLHQISYYYRAHLVRDTGVVELTEDEIVDGLQHGWISVKSAMRG</sequence>
<evidence type="ECO:0000313" key="2">
    <source>
        <dbReference type="EMBL" id="KAJ9661613.1"/>
    </source>
</evidence>
<name>A0ABQ9NNM8_9PEZI</name>
<dbReference type="PROSITE" id="PS51462">
    <property type="entry name" value="NUDIX"/>
    <property type="match status" value="1"/>
</dbReference>
<dbReference type="InterPro" id="IPR015797">
    <property type="entry name" value="NUDIX_hydrolase-like_dom_sf"/>
</dbReference>
<accession>A0ABQ9NNM8</accession>
<comment type="caution">
    <text evidence="2">The sequence shown here is derived from an EMBL/GenBank/DDBJ whole genome shotgun (WGS) entry which is preliminary data.</text>
</comment>
<dbReference type="Proteomes" id="UP001172684">
    <property type="component" value="Unassembled WGS sequence"/>
</dbReference>
<organism evidence="2 3">
    <name type="scientific">Coniosporium apollinis</name>
    <dbReference type="NCBI Taxonomy" id="61459"/>
    <lineage>
        <taxon>Eukaryota</taxon>
        <taxon>Fungi</taxon>
        <taxon>Dikarya</taxon>
        <taxon>Ascomycota</taxon>
        <taxon>Pezizomycotina</taxon>
        <taxon>Dothideomycetes</taxon>
        <taxon>Dothideomycetes incertae sedis</taxon>
        <taxon>Coniosporium</taxon>
    </lineage>
</organism>
<dbReference type="SUPFAM" id="SSF55811">
    <property type="entry name" value="Nudix"/>
    <property type="match status" value="1"/>
</dbReference>
<feature type="domain" description="Nudix hydrolase" evidence="1">
    <location>
        <begin position="14"/>
        <end position="129"/>
    </location>
</feature>
<proteinExistence type="predicted"/>
<evidence type="ECO:0000259" key="1">
    <source>
        <dbReference type="PROSITE" id="PS51462"/>
    </source>
</evidence>
<dbReference type="EMBL" id="JAPDRL010000056">
    <property type="protein sequence ID" value="KAJ9661613.1"/>
    <property type="molecule type" value="Genomic_DNA"/>
</dbReference>